<dbReference type="Proteomes" id="UP000289738">
    <property type="component" value="Chromosome B10"/>
</dbReference>
<reference evidence="1 2" key="1">
    <citation type="submission" date="2019-01" db="EMBL/GenBank/DDBJ databases">
        <title>Sequencing of cultivated peanut Arachis hypogaea provides insights into genome evolution and oil improvement.</title>
        <authorList>
            <person name="Chen X."/>
        </authorList>
    </citation>
    <scope>NUCLEOTIDE SEQUENCE [LARGE SCALE GENOMIC DNA]</scope>
    <source>
        <strain evidence="2">cv. Fuhuasheng</strain>
        <tissue evidence="1">Leaves</tissue>
    </source>
</reference>
<evidence type="ECO:0000313" key="2">
    <source>
        <dbReference type="Proteomes" id="UP000289738"/>
    </source>
</evidence>
<accession>A0A444X664</accession>
<evidence type="ECO:0000313" key="1">
    <source>
        <dbReference type="EMBL" id="RYQ85180.1"/>
    </source>
</evidence>
<comment type="caution">
    <text evidence="1">The sequence shown here is derived from an EMBL/GenBank/DDBJ whole genome shotgun (WGS) entry which is preliminary data.</text>
</comment>
<protein>
    <recommendedName>
        <fullName evidence="3">Protein FAR1-RELATED SEQUENCE</fullName>
    </recommendedName>
</protein>
<sequence length="177" mass="20374">MAYEVVEQVSNSTFNKFVVTYDAISCENVKMRHTHIKSNQDEPLLEPRSKRFDDLVFRSHNIYEFVSEFEKLTGILHRIFDNVIAEMQEYQVKSKDKSSLSHEDATLNFVNDLQSPPCVRTTGRPENRLGSNIEKKIANMNLLDGGSLIQSSSSIYHAHDMNYPGEDMTHYYRSFGA</sequence>
<proteinExistence type="predicted"/>
<dbReference type="AlphaFoldDB" id="A0A444X664"/>
<organism evidence="1 2">
    <name type="scientific">Arachis hypogaea</name>
    <name type="common">Peanut</name>
    <dbReference type="NCBI Taxonomy" id="3818"/>
    <lineage>
        <taxon>Eukaryota</taxon>
        <taxon>Viridiplantae</taxon>
        <taxon>Streptophyta</taxon>
        <taxon>Embryophyta</taxon>
        <taxon>Tracheophyta</taxon>
        <taxon>Spermatophyta</taxon>
        <taxon>Magnoliopsida</taxon>
        <taxon>eudicotyledons</taxon>
        <taxon>Gunneridae</taxon>
        <taxon>Pentapetalae</taxon>
        <taxon>rosids</taxon>
        <taxon>fabids</taxon>
        <taxon>Fabales</taxon>
        <taxon>Fabaceae</taxon>
        <taxon>Papilionoideae</taxon>
        <taxon>50 kb inversion clade</taxon>
        <taxon>dalbergioids sensu lato</taxon>
        <taxon>Dalbergieae</taxon>
        <taxon>Pterocarpus clade</taxon>
        <taxon>Arachis</taxon>
    </lineage>
</organism>
<gene>
    <name evidence="1" type="ORF">Ahy_B10g104671</name>
</gene>
<dbReference type="EMBL" id="SDMP01000020">
    <property type="protein sequence ID" value="RYQ85180.1"/>
    <property type="molecule type" value="Genomic_DNA"/>
</dbReference>
<keyword evidence="2" id="KW-1185">Reference proteome</keyword>
<name>A0A444X664_ARAHY</name>
<evidence type="ECO:0008006" key="3">
    <source>
        <dbReference type="Google" id="ProtNLM"/>
    </source>
</evidence>